<keyword evidence="3" id="KW-1185">Reference proteome</keyword>
<reference evidence="2 3" key="1">
    <citation type="submission" date="2015-04" db="EMBL/GenBank/DDBJ databases">
        <title>Lasius niger genome sequencing.</title>
        <authorList>
            <person name="Konorov E.A."/>
            <person name="Nikitin M.A."/>
            <person name="Kirill M.V."/>
            <person name="Chang P."/>
        </authorList>
    </citation>
    <scope>NUCLEOTIDE SEQUENCE [LARGE SCALE GENOMIC DNA]</scope>
    <source>
        <tissue evidence="2">Whole</tissue>
    </source>
</reference>
<evidence type="ECO:0000256" key="1">
    <source>
        <dbReference type="SAM" id="MobiDB-lite"/>
    </source>
</evidence>
<protein>
    <submittedName>
        <fullName evidence="2">Uncharacterized protein</fullName>
    </submittedName>
</protein>
<dbReference type="PaxDb" id="67767-A0A0J7K154"/>
<name>A0A0J7K154_LASNI</name>
<feature type="compositionally biased region" description="Basic and acidic residues" evidence="1">
    <location>
        <begin position="7"/>
        <end position="61"/>
    </location>
</feature>
<gene>
    <name evidence="2" type="ORF">RF55_18795</name>
</gene>
<dbReference type="EMBL" id="LBMM01017960">
    <property type="protein sequence ID" value="KMQ83916.1"/>
    <property type="molecule type" value="Genomic_DNA"/>
</dbReference>
<evidence type="ECO:0000313" key="3">
    <source>
        <dbReference type="Proteomes" id="UP000036403"/>
    </source>
</evidence>
<feature type="region of interest" description="Disordered" evidence="1">
    <location>
        <begin position="1"/>
        <end position="71"/>
    </location>
</feature>
<sequence length="99" mass="11421">MAGVVIEKGRIEAEERRTNRERQNNRRLGEFGTDWKRVKETSKDEGRERPKHSLEGTRREDESQEGQGGLKFGWPSLSTVLSCVPIPLQFRQGIRGDRL</sequence>
<proteinExistence type="predicted"/>
<organism evidence="2 3">
    <name type="scientific">Lasius niger</name>
    <name type="common">Black garden ant</name>
    <dbReference type="NCBI Taxonomy" id="67767"/>
    <lineage>
        <taxon>Eukaryota</taxon>
        <taxon>Metazoa</taxon>
        <taxon>Ecdysozoa</taxon>
        <taxon>Arthropoda</taxon>
        <taxon>Hexapoda</taxon>
        <taxon>Insecta</taxon>
        <taxon>Pterygota</taxon>
        <taxon>Neoptera</taxon>
        <taxon>Endopterygota</taxon>
        <taxon>Hymenoptera</taxon>
        <taxon>Apocrita</taxon>
        <taxon>Aculeata</taxon>
        <taxon>Formicoidea</taxon>
        <taxon>Formicidae</taxon>
        <taxon>Formicinae</taxon>
        <taxon>Lasius</taxon>
        <taxon>Lasius</taxon>
    </lineage>
</organism>
<accession>A0A0J7K154</accession>
<dbReference type="Proteomes" id="UP000036403">
    <property type="component" value="Unassembled WGS sequence"/>
</dbReference>
<evidence type="ECO:0000313" key="2">
    <source>
        <dbReference type="EMBL" id="KMQ83916.1"/>
    </source>
</evidence>
<comment type="caution">
    <text evidence="2">The sequence shown here is derived from an EMBL/GenBank/DDBJ whole genome shotgun (WGS) entry which is preliminary data.</text>
</comment>
<dbReference type="AlphaFoldDB" id="A0A0J7K154"/>